<dbReference type="EMBL" id="WNBW01000012">
    <property type="protein sequence ID" value="MTU04867.1"/>
    <property type="molecule type" value="Genomic_DNA"/>
</dbReference>
<evidence type="ECO:0000313" key="4">
    <source>
        <dbReference type="Proteomes" id="UP000443070"/>
    </source>
</evidence>
<sequence length="453" mass="52573">MFETFDFLNGYLKITALVGALDVLLILHFLLSYYFCCYKKGYLIDLWHGSLLFVYFFTILVFYPFMGSERLLDLRFFYNWSYSIQFIDWAWFINVLGFIAVFFGGFCFTILKRKNTFNGIILWSVKKCDYAINRILQHENQFLLMYQINNCICAYLLFYGITTSGLFVNLRVFFMTAGIYSALSNVFIQVGQPIFLFFSLIALYVSNSRLKIIVQIIFSIIILNIYGARSTLVYPFVSFLFGYIIVNKNKTVFKKILISFLVLTVVFFAVEQYRTDSDTSYMSSYSLTDRILFGNNIADIRDFSVILECWDGNYMLGRNIIAGIISFIPKEYSQFRSSWNTASYTNNLVGLPDSHPGLRGGLFSEPFLSGGYLGVVFTGLIFGYILAALDYKSKHNDCLSEKYYLVLVMSLLFMKDIFIYILFQSSLLWLAYLRILFLLLCVAVFSVKLRLNR</sequence>
<protein>
    <submittedName>
        <fullName evidence="2">Oligosaccharide repeat unit polymerase</fullName>
    </submittedName>
</protein>
<feature type="transmembrane region" description="Helical" evidence="1">
    <location>
        <begin position="429"/>
        <end position="447"/>
    </location>
</feature>
<feature type="transmembrane region" description="Helical" evidence="1">
    <location>
        <begin position="232"/>
        <end position="249"/>
    </location>
</feature>
<feature type="transmembrane region" description="Helical" evidence="1">
    <location>
        <begin position="256"/>
        <end position="273"/>
    </location>
</feature>
<feature type="transmembrane region" description="Helical" evidence="1">
    <location>
        <begin position="46"/>
        <end position="66"/>
    </location>
</feature>
<dbReference type="Proteomes" id="UP000484547">
    <property type="component" value="Unassembled WGS sequence"/>
</dbReference>
<evidence type="ECO:0000313" key="3">
    <source>
        <dbReference type="EMBL" id="MTU04867.1"/>
    </source>
</evidence>
<keyword evidence="1" id="KW-0812">Transmembrane</keyword>
<feature type="transmembrane region" description="Helical" evidence="1">
    <location>
        <begin position="210"/>
        <end position="226"/>
    </location>
</feature>
<feature type="transmembrane region" description="Helical" evidence="1">
    <location>
        <begin position="403"/>
        <end position="423"/>
    </location>
</feature>
<dbReference type="NCBIfam" id="TIGR04370">
    <property type="entry name" value="glyco_rpt_poly"/>
    <property type="match status" value="1"/>
</dbReference>
<feature type="transmembrane region" description="Helical" evidence="1">
    <location>
        <begin position="12"/>
        <end position="34"/>
    </location>
</feature>
<name>A0A7X2XHF4_9FIRM</name>
<comment type="caution">
    <text evidence="2">The sequence shown here is derived from an EMBL/GenBank/DDBJ whole genome shotgun (WGS) entry which is preliminary data.</text>
</comment>
<accession>A0A7X2XHF4</accession>
<feature type="transmembrane region" description="Helical" evidence="1">
    <location>
        <begin position="186"/>
        <end position="205"/>
    </location>
</feature>
<keyword evidence="4" id="KW-1185">Reference proteome</keyword>
<proteinExistence type="predicted"/>
<feature type="transmembrane region" description="Helical" evidence="1">
    <location>
        <begin position="86"/>
        <end position="111"/>
    </location>
</feature>
<gene>
    <name evidence="2" type="ORF">GMD11_11085</name>
    <name evidence="3" type="ORF">GMD18_10755</name>
</gene>
<organism evidence="2 5">
    <name type="scientific">Phascolarctobacterium faecium</name>
    <dbReference type="NCBI Taxonomy" id="33025"/>
    <lineage>
        <taxon>Bacteria</taxon>
        <taxon>Bacillati</taxon>
        <taxon>Bacillota</taxon>
        <taxon>Negativicutes</taxon>
        <taxon>Acidaminococcales</taxon>
        <taxon>Acidaminococcaceae</taxon>
        <taxon>Phascolarctobacterium</taxon>
    </lineage>
</organism>
<dbReference type="OrthoDB" id="961798at2"/>
<dbReference type="AlphaFoldDB" id="A0A7X2XHF4"/>
<reference evidence="4 5" key="1">
    <citation type="journal article" date="2019" name="Nat. Med.">
        <title>A library of human gut bacterial isolates paired with longitudinal multiomics data enables mechanistic microbiome research.</title>
        <authorList>
            <person name="Poyet M."/>
            <person name="Groussin M."/>
            <person name="Gibbons S.M."/>
            <person name="Avila-Pacheco J."/>
            <person name="Jiang X."/>
            <person name="Kearney S.M."/>
            <person name="Perrotta A.R."/>
            <person name="Berdy B."/>
            <person name="Zhao S."/>
            <person name="Lieberman T.D."/>
            <person name="Swanson P.K."/>
            <person name="Smith M."/>
            <person name="Roesemann S."/>
            <person name="Alexander J.E."/>
            <person name="Rich S.A."/>
            <person name="Livny J."/>
            <person name="Vlamakis H."/>
            <person name="Clish C."/>
            <person name="Bullock K."/>
            <person name="Deik A."/>
            <person name="Scott J."/>
            <person name="Pierce K.A."/>
            <person name="Xavier R.J."/>
            <person name="Alm E.J."/>
        </authorList>
    </citation>
    <scope>NUCLEOTIDE SEQUENCE [LARGE SCALE GENOMIC DNA]</scope>
    <source>
        <strain evidence="2 5">BIOML-A13</strain>
        <strain evidence="3 4">BIOML-A3</strain>
    </source>
</reference>
<keyword evidence="1" id="KW-0472">Membrane</keyword>
<keyword evidence="1" id="KW-1133">Transmembrane helix</keyword>
<evidence type="ECO:0000256" key="1">
    <source>
        <dbReference type="SAM" id="Phobius"/>
    </source>
</evidence>
<dbReference type="EMBL" id="WNBM01000011">
    <property type="protein sequence ID" value="MTT76794.1"/>
    <property type="molecule type" value="Genomic_DNA"/>
</dbReference>
<dbReference type="RefSeq" id="WP_149877453.1">
    <property type="nucleotide sequence ID" value="NZ_CAUBBC010000003.1"/>
</dbReference>
<feature type="transmembrane region" description="Helical" evidence="1">
    <location>
        <begin position="371"/>
        <end position="391"/>
    </location>
</feature>
<feature type="transmembrane region" description="Helical" evidence="1">
    <location>
        <begin position="152"/>
        <end position="174"/>
    </location>
</feature>
<evidence type="ECO:0000313" key="5">
    <source>
        <dbReference type="Proteomes" id="UP000484547"/>
    </source>
</evidence>
<dbReference type="Proteomes" id="UP000443070">
    <property type="component" value="Unassembled WGS sequence"/>
</dbReference>
<evidence type="ECO:0000313" key="2">
    <source>
        <dbReference type="EMBL" id="MTT76794.1"/>
    </source>
</evidence>